<reference evidence="1 2" key="1">
    <citation type="submission" date="2016-10" db="EMBL/GenBank/DDBJ databases">
        <authorList>
            <person name="de Groot N.N."/>
        </authorList>
    </citation>
    <scope>NUCLEOTIDE SEQUENCE [LARGE SCALE GENOMIC DNA]</scope>
    <source>
        <strain evidence="1 2">CGMCC 1.10267</strain>
    </source>
</reference>
<gene>
    <name evidence="1" type="ORF">SAMN04487974_12152</name>
</gene>
<dbReference type="AlphaFoldDB" id="A0A1G7ZPH9"/>
<proteinExistence type="predicted"/>
<dbReference type="Proteomes" id="UP000199495">
    <property type="component" value="Unassembled WGS sequence"/>
</dbReference>
<sequence length="237" mass="27814">MTLKFALLAWPSQLTTMPPRVFPHSPVIVRPRVFRRDPQFVYRIDYLYSHSEWLTSRILGDGHIYGTKLENLTKHRQAKMPYVEEVFTNLDMICIAGLIPQVKYFWDNEYLARHFQLTHIRDFNFIEMDARRLFTGQIRDDELARLPLISRVRRSHLPRGIFIPDLNPHLTPFGQAHVIATVPGEIGRIPSSQIQFWYQDQWVHIRSIDLDMLRKSIDKGALSRIVPQPSSRLMRGG</sequence>
<dbReference type="EMBL" id="FNCS01000021">
    <property type="protein sequence ID" value="SDH10535.1"/>
    <property type="molecule type" value="Genomic_DNA"/>
</dbReference>
<name>A0A1G7ZPH9_9HYPH</name>
<organism evidence="1 2">
    <name type="scientific">Pelagibacterium luteolum</name>
    <dbReference type="NCBI Taxonomy" id="440168"/>
    <lineage>
        <taxon>Bacteria</taxon>
        <taxon>Pseudomonadati</taxon>
        <taxon>Pseudomonadota</taxon>
        <taxon>Alphaproteobacteria</taxon>
        <taxon>Hyphomicrobiales</taxon>
        <taxon>Devosiaceae</taxon>
        <taxon>Pelagibacterium</taxon>
    </lineage>
</organism>
<evidence type="ECO:0000313" key="2">
    <source>
        <dbReference type="Proteomes" id="UP000199495"/>
    </source>
</evidence>
<protein>
    <submittedName>
        <fullName evidence="1">Uncharacterized protein</fullName>
    </submittedName>
</protein>
<dbReference type="STRING" id="440168.SAMN04487974_12152"/>
<evidence type="ECO:0000313" key="1">
    <source>
        <dbReference type="EMBL" id="SDH10535.1"/>
    </source>
</evidence>
<keyword evidence="2" id="KW-1185">Reference proteome</keyword>
<dbReference type="RefSeq" id="WP_143009449.1">
    <property type="nucleotide sequence ID" value="NZ_FNCS01000021.1"/>
</dbReference>
<accession>A0A1G7ZPH9</accession>